<dbReference type="PROSITE" id="PS50093">
    <property type="entry name" value="PKD"/>
    <property type="match status" value="1"/>
</dbReference>
<dbReference type="AlphaFoldDB" id="A0A2T2YAM3"/>
<gene>
    <name evidence="2" type="ORF">AHMF7605_02590</name>
</gene>
<reference evidence="2 3" key="1">
    <citation type="submission" date="2018-03" db="EMBL/GenBank/DDBJ databases">
        <title>Adhaeribacter sp. HMF7605 Genome sequencing and assembly.</title>
        <authorList>
            <person name="Kang H."/>
            <person name="Kang J."/>
            <person name="Cha I."/>
            <person name="Kim H."/>
            <person name="Joh K."/>
        </authorList>
    </citation>
    <scope>NUCLEOTIDE SEQUENCE [LARGE SCALE GENOMIC DNA]</scope>
    <source>
        <strain evidence="2 3">HMF7605</strain>
    </source>
</reference>
<dbReference type="InterPro" id="IPR013783">
    <property type="entry name" value="Ig-like_fold"/>
</dbReference>
<feature type="domain" description="PKD" evidence="1">
    <location>
        <begin position="133"/>
        <end position="183"/>
    </location>
</feature>
<dbReference type="OrthoDB" id="631648at2"/>
<evidence type="ECO:0000259" key="1">
    <source>
        <dbReference type="PROSITE" id="PS50093"/>
    </source>
</evidence>
<dbReference type="Proteomes" id="UP000240357">
    <property type="component" value="Unassembled WGS sequence"/>
</dbReference>
<dbReference type="InterPro" id="IPR035986">
    <property type="entry name" value="PKD_dom_sf"/>
</dbReference>
<dbReference type="EMBL" id="PYFT01000001">
    <property type="protein sequence ID" value="PSR52488.1"/>
    <property type="molecule type" value="Genomic_DNA"/>
</dbReference>
<dbReference type="RefSeq" id="WP_106926157.1">
    <property type="nucleotide sequence ID" value="NZ_PYFT01000001.1"/>
</dbReference>
<dbReference type="InterPro" id="IPR026341">
    <property type="entry name" value="T9SS_type_B"/>
</dbReference>
<evidence type="ECO:0000313" key="2">
    <source>
        <dbReference type="EMBL" id="PSR52488.1"/>
    </source>
</evidence>
<comment type="caution">
    <text evidence="2">The sequence shown here is derived from an EMBL/GenBank/DDBJ whole genome shotgun (WGS) entry which is preliminary data.</text>
</comment>
<keyword evidence="3" id="KW-1185">Reference proteome</keyword>
<sequence>MLLSLLFGTKLQAQTNCPEKFKAYNAKGLEVNIFCVGEKIRFKSCSTNAQPDKEYYDANKNDGLAFPDTTKSVTYNAPGTYTVTQLINTGLPGNNQFERTFTVLNTPPPTLTSFTCAFNKVNFRITDAHYDYYRLNFGDGTERRVLPGKDTSYQYKNAGTYQISIKAAYRNATCTVENTVKVQTLPAINIPELQSLQITQYAVSQGSLILQASSLQPDYNYFIERAPVGSTNFQEIQLLSSVPVSGTITLTHTDTRTPYQYRLQVTDSCGTKTGIFSQVLVSQPIKITSAEKALQILWSPYPNTTEVVNYQIFRDNKLLQTLPAAATTYLDAAVACGRQYCYQVVAQLISNRSSRSNDTCQTGVATVPPQYGFALASFNAQNQVVLKLLIPTNETLAEVSWQKKINNGPFVNLGQVKQTLYLDSASFNENNQPCYQATYTDSCGLTSAVSNQTCPVILSGTFHSTENRVNLRWSAFVGLTAAPRYTIEVSDDATGQLLSSSEVGSNTTFTDRKLNTTSQLLAYRIKVTTANSPEISYSNKIRVAQAFTATIPNAFSPNSDGLNDIFEVKGRFIQAVRLKIYNRWGQVIFESKNPGEGWNGKINGQDAPVGTYIFSFTAQDLDGNTIQRKGSVTLIK</sequence>
<evidence type="ECO:0000313" key="3">
    <source>
        <dbReference type="Proteomes" id="UP000240357"/>
    </source>
</evidence>
<name>A0A2T2YAM3_9BACT</name>
<protein>
    <recommendedName>
        <fullName evidence="1">PKD domain-containing protein</fullName>
    </recommendedName>
</protein>
<organism evidence="2 3">
    <name type="scientific">Adhaeribacter arboris</name>
    <dbReference type="NCBI Taxonomy" id="2072846"/>
    <lineage>
        <taxon>Bacteria</taxon>
        <taxon>Pseudomonadati</taxon>
        <taxon>Bacteroidota</taxon>
        <taxon>Cytophagia</taxon>
        <taxon>Cytophagales</taxon>
        <taxon>Hymenobacteraceae</taxon>
        <taxon>Adhaeribacter</taxon>
    </lineage>
</organism>
<dbReference type="Pfam" id="PF13585">
    <property type="entry name" value="CHU_C"/>
    <property type="match status" value="1"/>
</dbReference>
<dbReference type="SUPFAM" id="SSF49299">
    <property type="entry name" value="PKD domain"/>
    <property type="match status" value="1"/>
</dbReference>
<proteinExistence type="predicted"/>
<dbReference type="Gene3D" id="2.60.40.10">
    <property type="entry name" value="Immunoglobulins"/>
    <property type="match status" value="3"/>
</dbReference>
<accession>A0A2T2YAM3</accession>
<dbReference type="InterPro" id="IPR000601">
    <property type="entry name" value="PKD_dom"/>
</dbReference>
<dbReference type="NCBIfam" id="TIGR04131">
    <property type="entry name" value="Bac_Flav_CTERM"/>
    <property type="match status" value="1"/>
</dbReference>